<dbReference type="InterPro" id="IPR050426">
    <property type="entry name" value="Glycosyltransferase_28"/>
</dbReference>
<proteinExistence type="predicted"/>
<reference evidence="2 3" key="1">
    <citation type="submission" date="2020-02" db="EMBL/GenBank/DDBJ databases">
        <title>Genome sequence of the type strain DSM 27180 of Arthrobacter silviterrae.</title>
        <authorList>
            <person name="Gao J."/>
            <person name="Sun J."/>
        </authorList>
    </citation>
    <scope>NUCLEOTIDE SEQUENCE [LARGE SCALE GENOMIC DNA]</scope>
    <source>
        <strain evidence="2 3">DSM 27180</strain>
    </source>
</reference>
<dbReference type="Proteomes" id="UP000479226">
    <property type="component" value="Unassembled WGS sequence"/>
</dbReference>
<name>A0ABX0D9B4_9MICC</name>
<feature type="domain" description="Erythromycin biosynthesis protein CIII-like C-terminal" evidence="1">
    <location>
        <begin position="266"/>
        <end position="401"/>
    </location>
</feature>
<keyword evidence="3" id="KW-1185">Reference proteome</keyword>
<sequence>MKVLVYTAPSRGHLFPTIPVLLELQRRGHEVVIRTIAAEVAGLRALGFKADPVDPAIDTIQMADYKEHNPLASLKAGVANFIARGELQVPELQRAIGAERPDLLIVDVLCWGAAAVAETSGLPWASIQHSPTPLPAPEIPPFGPGLRPMAGPLGRLRNRLLMPLTLGMLERVALPGTNVLRARAGATPLRDAVDMFTRPPLTLYFTSRALEYPRTQWPESFFFTGPLCWDPAREAPTWLDRLTRPVVLVTTSSEFQDDGVLVRNALEGLAGEDLDVVATMPAGLEDFNVPDNAHLVEFAPHSLLLPRAVVAVTHGGFGVTQKALAAGVPVVVVPFGRDQAEVGRRVEASGAGLMLSPKRLSPDRLRAAVVHAITLKAAAAALASRMAAEGGASLAVDRLEALNDLSAVAG</sequence>
<dbReference type="InterPro" id="IPR010610">
    <property type="entry name" value="EryCIII-like_C"/>
</dbReference>
<dbReference type="Gene3D" id="3.40.50.2000">
    <property type="entry name" value="Glycogen Phosphorylase B"/>
    <property type="match status" value="2"/>
</dbReference>
<comment type="caution">
    <text evidence="2">The sequence shown here is derived from an EMBL/GenBank/DDBJ whole genome shotgun (WGS) entry which is preliminary data.</text>
</comment>
<dbReference type="Pfam" id="PF06722">
    <property type="entry name" value="EryCIII-like_C"/>
    <property type="match status" value="1"/>
</dbReference>
<evidence type="ECO:0000259" key="1">
    <source>
        <dbReference type="Pfam" id="PF06722"/>
    </source>
</evidence>
<dbReference type="CDD" id="cd03784">
    <property type="entry name" value="GT1_Gtf-like"/>
    <property type="match status" value="1"/>
</dbReference>
<evidence type="ECO:0000313" key="2">
    <source>
        <dbReference type="EMBL" id="NGN83479.1"/>
    </source>
</evidence>
<protein>
    <submittedName>
        <fullName evidence="2">Glycosyltransferase</fullName>
    </submittedName>
</protein>
<dbReference type="EMBL" id="JAAKZI010000011">
    <property type="protein sequence ID" value="NGN83479.1"/>
    <property type="molecule type" value="Genomic_DNA"/>
</dbReference>
<evidence type="ECO:0000313" key="3">
    <source>
        <dbReference type="Proteomes" id="UP000479226"/>
    </source>
</evidence>
<dbReference type="InterPro" id="IPR002213">
    <property type="entry name" value="UDP_glucos_trans"/>
</dbReference>
<dbReference type="PANTHER" id="PTHR48050:SF13">
    <property type="entry name" value="STEROL 3-BETA-GLUCOSYLTRANSFERASE UGT80A2"/>
    <property type="match status" value="1"/>
</dbReference>
<gene>
    <name evidence="2" type="ORF">G6N77_08410</name>
</gene>
<dbReference type="PANTHER" id="PTHR48050">
    <property type="entry name" value="STEROL 3-BETA-GLUCOSYLTRANSFERASE"/>
    <property type="match status" value="1"/>
</dbReference>
<accession>A0ABX0D9B4</accession>
<dbReference type="SUPFAM" id="SSF53756">
    <property type="entry name" value="UDP-Glycosyltransferase/glycogen phosphorylase"/>
    <property type="match status" value="1"/>
</dbReference>
<dbReference type="RefSeq" id="WP_165181579.1">
    <property type="nucleotide sequence ID" value="NZ_JAAKZI010000011.1"/>
</dbReference>
<organism evidence="2 3">
    <name type="scientific">Arthrobacter silviterrae</name>
    <dbReference type="NCBI Taxonomy" id="2026658"/>
    <lineage>
        <taxon>Bacteria</taxon>
        <taxon>Bacillati</taxon>
        <taxon>Actinomycetota</taxon>
        <taxon>Actinomycetes</taxon>
        <taxon>Micrococcales</taxon>
        <taxon>Micrococcaceae</taxon>
        <taxon>Arthrobacter</taxon>
    </lineage>
</organism>